<name>A0A1H2GR32_9GAMM</name>
<dbReference type="GO" id="GO:0043093">
    <property type="term" value="P:FtsZ-dependent cytokinesis"/>
    <property type="evidence" value="ECO:0007669"/>
    <property type="project" value="UniProtKB-UniRule"/>
</dbReference>
<feature type="region of interest" description="Disordered" evidence="10">
    <location>
        <begin position="1"/>
        <end position="31"/>
    </location>
</feature>
<sequence length="287" mass="32232">MFGPLIRDRAAAGASTRRKASSRGAVRVAPPVQRQPRLPRWRLPAFSGLGAKLQQVVWPLLLVGLGVGLFELGQRLLPLADRPIALVSVQGELQYIDQTSIQAVVQPYLTASFFGLDVHALRTDLAAMPWVADSTVQRVWPDQLVVHLEEQLPIARWGEGALLNSAGRTFAPDDLSGFIHLPQLNGPERSRERVLQQYQQFNRQLRDQGFGIAELELRERGSWFLTTREGIVISLGRERLNDKLERFLTVDQRLLSERRDQIARVDLRYSNAMAVAWRSPTSTTAGE</sequence>
<evidence type="ECO:0000256" key="4">
    <source>
        <dbReference type="ARBA" id="ARBA00022618"/>
    </source>
</evidence>
<dbReference type="GO" id="GO:0005886">
    <property type="term" value="C:plasma membrane"/>
    <property type="evidence" value="ECO:0007669"/>
    <property type="project" value="UniProtKB-SubCell"/>
</dbReference>
<dbReference type="InterPro" id="IPR013685">
    <property type="entry name" value="POTRA_FtsQ_type"/>
</dbReference>
<keyword evidence="6 9" id="KW-1133">Transmembrane helix</keyword>
<dbReference type="GO" id="GO:0032153">
    <property type="term" value="C:cell division site"/>
    <property type="evidence" value="ECO:0007669"/>
    <property type="project" value="UniProtKB-UniRule"/>
</dbReference>
<dbReference type="STRING" id="1434072.SAMN05216210_2493"/>
<evidence type="ECO:0000259" key="11">
    <source>
        <dbReference type="PROSITE" id="PS51779"/>
    </source>
</evidence>
<dbReference type="PROSITE" id="PS51779">
    <property type="entry name" value="POTRA"/>
    <property type="match status" value="1"/>
</dbReference>
<dbReference type="PANTHER" id="PTHR35851:SF1">
    <property type="entry name" value="CELL DIVISION PROTEIN FTSQ"/>
    <property type="match status" value="1"/>
</dbReference>
<keyword evidence="3 9" id="KW-0997">Cell inner membrane</keyword>
<comment type="function">
    <text evidence="9">Essential cell division protein. May link together the upstream cell division proteins, which are predominantly cytoplasmic, with the downstream cell division proteins, which are predominantly periplasmic. May control correct divisome assembly.</text>
</comment>
<organism evidence="12 13">
    <name type="scientific">Halopseudomonas salegens</name>
    <dbReference type="NCBI Taxonomy" id="1434072"/>
    <lineage>
        <taxon>Bacteria</taxon>
        <taxon>Pseudomonadati</taxon>
        <taxon>Pseudomonadota</taxon>
        <taxon>Gammaproteobacteria</taxon>
        <taxon>Pseudomonadales</taxon>
        <taxon>Pseudomonadaceae</taxon>
        <taxon>Halopseudomonas</taxon>
    </lineage>
</organism>
<keyword evidence="8 9" id="KW-0131">Cell cycle</keyword>
<feature type="domain" description="POTRA" evidence="11">
    <location>
        <begin position="82"/>
        <end position="151"/>
    </location>
</feature>
<proteinExistence type="inferred from homology"/>
<dbReference type="Pfam" id="PF08478">
    <property type="entry name" value="POTRA_1"/>
    <property type="match status" value="1"/>
</dbReference>
<keyword evidence="5 9" id="KW-0812">Transmembrane</keyword>
<evidence type="ECO:0000256" key="9">
    <source>
        <dbReference type="HAMAP-Rule" id="MF_00911"/>
    </source>
</evidence>
<dbReference type="AlphaFoldDB" id="A0A1H2GR32"/>
<dbReference type="InterPro" id="IPR034746">
    <property type="entry name" value="POTRA"/>
</dbReference>
<dbReference type="HAMAP" id="MF_00911">
    <property type="entry name" value="FtsQ_subfam"/>
    <property type="match status" value="1"/>
</dbReference>
<gene>
    <name evidence="9" type="primary">ftsQ</name>
    <name evidence="12" type="ORF">SAMN05216210_2493</name>
</gene>
<evidence type="ECO:0000256" key="7">
    <source>
        <dbReference type="ARBA" id="ARBA00023136"/>
    </source>
</evidence>
<keyword evidence="4 9" id="KW-0132">Cell division</keyword>
<evidence type="ECO:0000256" key="5">
    <source>
        <dbReference type="ARBA" id="ARBA00022692"/>
    </source>
</evidence>
<evidence type="ECO:0000313" key="12">
    <source>
        <dbReference type="EMBL" id="SDU22156.1"/>
    </source>
</evidence>
<keyword evidence="2 9" id="KW-1003">Cell membrane</keyword>
<dbReference type="OrthoDB" id="9790370at2"/>
<reference evidence="13" key="1">
    <citation type="submission" date="2016-10" db="EMBL/GenBank/DDBJ databases">
        <authorList>
            <person name="Varghese N."/>
            <person name="Submissions S."/>
        </authorList>
    </citation>
    <scope>NUCLEOTIDE SEQUENCE [LARGE SCALE GENOMIC DNA]</scope>
    <source>
        <strain evidence="13">CECT 8338</strain>
    </source>
</reference>
<evidence type="ECO:0000256" key="6">
    <source>
        <dbReference type="ARBA" id="ARBA00022989"/>
    </source>
</evidence>
<comment type="similarity">
    <text evidence="9">Belongs to the FtsQ/DivIB family. FtsQ subfamily.</text>
</comment>
<protein>
    <recommendedName>
        <fullName evidence="9">Cell division protein FtsQ</fullName>
    </recommendedName>
</protein>
<dbReference type="Gene3D" id="3.40.50.11690">
    <property type="entry name" value="Cell division protein FtsQ/DivIB"/>
    <property type="match status" value="1"/>
</dbReference>
<keyword evidence="13" id="KW-1185">Reference proteome</keyword>
<dbReference type="EMBL" id="LT629787">
    <property type="protein sequence ID" value="SDU22156.1"/>
    <property type="molecule type" value="Genomic_DNA"/>
</dbReference>
<evidence type="ECO:0000256" key="1">
    <source>
        <dbReference type="ARBA" id="ARBA00004370"/>
    </source>
</evidence>
<dbReference type="GO" id="GO:0090529">
    <property type="term" value="P:cell septum assembly"/>
    <property type="evidence" value="ECO:0007669"/>
    <property type="project" value="InterPro"/>
</dbReference>
<dbReference type="InterPro" id="IPR045335">
    <property type="entry name" value="FtsQ_C_sf"/>
</dbReference>
<evidence type="ECO:0000256" key="8">
    <source>
        <dbReference type="ARBA" id="ARBA00023306"/>
    </source>
</evidence>
<accession>A0A1H2GR32</accession>
<keyword evidence="7 9" id="KW-0472">Membrane</keyword>
<evidence type="ECO:0000256" key="2">
    <source>
        <dbReference type="ARBA" id="ARBA00022475"/>
    </source>
</evidence>
<feature type="compositionally biased region" description="Basic and acidic residues" evidence="10">
    <location>
        <begin position="1"/>
        <end position="10"/>
    </location>
</feature>
<dbReference type="Pfam" id="PF03799">
    <property type="entry name" value="FtsQ_DivIB_C"/>
    <property type="match status" value="1"/>
</dbReference>
<comment type="subunit">
    <text evidence="9">Part of a complex composed of FtsB, FtsL and FtsQ.</text>
</comment>
<comment type="subcellular location">
    <subcellularLocation>
        <location evidence="9">Cell inner membrane</location>
        <topology evidence="9">Single-pass type II membrane protein</topology>
    </subcellularLocation>
    <subcellularLocation>
        <location evidence="1">Membrane</location>
    </subcellularLocation>
    <text evidence="9">Localizes to the division septum.</text>
</comment>
<dbReference type="InterPro" id="IPR005548">
    <property type="entry name" value="Cell_div_FtsQ/DivIB_C"/>
</dbReference>
<evidence type="ECO:0000256" key="3">
    <source>
        <dbReference type="ARBA" id="ARBA00022519"/>
    </source>
</evidence>
<evidence type="ECO:0000256" key="10">
    <source>
        <dbReference type="SAM" id="MobiDB-lite"/>
    </source>
</evidence>
<evidence type="ECO:0000313" key="13">
    <source>
        <dbReference type="Proteomes" id="UP000243924"/>
    </source>
</evidence>
<dbReference type="InterPro" id="IPR026579">
    <property type="entry name" value="FtsQ"/>
</dbReference>
<dbReference type="Gene3D" id="3.10.20.310">
    <property type="entry name" value="membrane protein fhac"/>
    <property type="match status" value="1"/>
</dbReference>
<dbReference type="RefSeq" id="WP_092387369.1">
    <property type="nucleotide sequence ID" value="NZ_LT629787.1"/>
</dbReference>
<dbReference type="PANTHER" id="PTHR35851">
    <property type="entry name" value="CELL DIVISION PROTEIN FTSQ"/>
    <property type="match status" value="1"/>
</dbReference>
<dbReference type="Proteomes" id="UP000243924">
    <property type="component" value="Chromosome I"/>
</dbReference>